<gene>
    <name evidence="2" type="ORF">LSINAPIS_LOCUS10672</name>
</gene>
<dbReference type="EMBL" id="FZQP02004411">
    <property type="protein sequence ID" value="VVC99908.1"/>
    <property type="molecule type" value="Genomic_DNA"/>
</dbReference>
<protein>
    <submittedName>
        <fullName evidence="2">Uncharacterized protein</fullName>
    </submittedName>
</protein>
<name>A0A5E4QS07_9NEOP</name>
<sequence length="331" mass="36933">MTGKMMEDGERRIVMKVLQFFENEKLNKMCILPVDQVIKRTCLATGISKSTLMRLKSEANRIEISSPTAGSTTVKYEISPRPKTKRKSRSNRIQLNSSDICTLKNIVDRFNAEGNEESSLNKILGAAKEELNFKGQKTSLRRLLTEIGYKYVKCETPVSNEVLETKAREVFKVRGWRKTDEAGGDSIPAEKTSTSATTTIVTNKTVKKPKTTKIALKKDFKIIKSFNPQTLQGQGSRPMFIGPPKFVIIKRADGSTRAAIKRGSVTNGQTILISPPPNMEAHSPVPVPLTTITVTTEENKKWHVAKCKFGKRQKIDSSLEENKIDDSLSLT</sequence>
<evidence type="ECO:0000256" key="1">
    <source>
        <dbReference type="SAM" id="MobiDB-lite"/>
    </source>
</evidence>
<feature type="region of interest" description="Disordered" evidence="1">
    <location>
        <begin position="71"/>
        <end position="91"/>
    </location>
</feature>
<dbReference type="Proteomes" id="UP000324832">
    <property type="component" value="Unassembled WGS sequence"/>
</dbReference>
<evidence type="ECO:0000313" key="2">
    <source>
        <dbReference type="EMBL" id="VVC99908.1"/>
    </source>
</evidence>
<accession>A0A5E4QS07</accession>
<proteinExistence type="predicted"/>
<dbReference type="AlphaFoldDB" id="A0A5E4QS07"/>
<organism evidence="2 3">
    <name type="scientific">Leptidea sinapis</name>
    <dbReference type="NCBI Taxonomy" id="189913"/>
    <lineage>
        <taxon>Eukaryota</taxon>
        <taxon>Metazoa</taxon>
        <taxon>Ecdysozoa</taxon>
        <taxon>Arthropoda</taxon>
        <taxon>Hexapoda</taxon>
        <taxon>Insecta</taxon>
        <taxon>Pterygota</taxon>
        <taxon>Neoptera</taxon>
        <taxon>Endopterygota</taxon>
        <taxon>Lepidoptera</taxon>
        <taxon>Glossata</taxon>
        <taxon>Ditrysia</taxon>
        <taxon>Papilionoidea</taxon>
        <taxon>Pieridae</taxon>
        <taxon>Dismorphiinae</taxon>
        <taxon>Leptidea</taxon>
    </lineage>
</organism>
<reference evidence="2 3" key="1">
    <citation type="submission" date="2017-07" db="EMBL/GenBank/DDBJ databases">
        <authorList>
            <person name="Talla V."/>
            <person name="Backstrom N."/>
        </authorList>
    </citation>
    <scope>NUCLEOTIDE SEQUENCE [LARGE SCALE GENOMIC DNA]</scope>
</reference>
<evidence type="ECO:0000313" key="3">
    <source>
        <dbReference type="Proteomes" id="UP000324832"/>
    </source>
</evidence>
<keyword evidence="3" id="KW-1185">Reference proteome</keyword>